<name>A0A1M5B5A5_9BACL</name>
<dbReference type="NCBIfam" id="TIGR03157">
    <property type="entry name" value="cas_Csc2"/>
    <property type="match status" value="1"/>
</dbReference>
<evidence type="ECO:0000313" key="2">
    <source>
        <dbReference type="Proteomes" id="UP000184476"/>
    </source>
</evidence>
<dbReference type="InterPro" id="IPR017574">
    <property type="entry name" value="CRISPR-assoc_prot_Cas7/Csc2"/>
</dbReference>
<organism evidence="1 2">
    <name type="scientific">Seinonella peptonophila</name>
    <dbReference type="NCBI Taxonomy" id="112248"/>
    <lineage>
        <taxon>Bacteria</taxon>
        <taxon>Bacillati</taxon>
        <taxon>Bacillota</taxon>
        <taxon>Bacilli</taxon>
        <taxon>Bacillales</taxon>
        <taxon>Thermoactinomycetaceae</taxon>
        <taxon>Seinonella</taxon>
    </lineage>
</organism>
<keyword evidence="2" id="KW-1185">Reference proteome</keyword>
<protein>
    <submittedName>
        <fullName evidence="1">CRISPR-associated protein Csc2</fullName>
    </submittedName>
</protein>
<accession>A0A1M5B5A5</accession>
<gene>
    <name evidence="1" type="ORF">SAMN05444392_11837</name>
</gene>
<reference evidence="1 2" key="1">
    <citation type="submission" date="2016-11" db="EMBL/GenBank/DDBJ databases">
        <authorList>
            <person name="Jaros S."/>
            <person name="Januszkiewicz K."/>
            <person name="Wedrychowicz H."/>
        </authorList>
    </citation>
    <scope>NUCLEOTIDE SEQUENCE [LARGE SCALE GENOMIC DNA]</scope>
    <source>
        <strain evidence="1 2">DSM 44666</strain>
    </source>
</reference>
<proteinExistence type="predicted"/>
<evidence type="ECO:0000313" key="1">
    <source>
        <dbReference type="EMBL" id="SHF37625.1"/>
    </source>
</evidence>
<dbReference type="Proteomes" id="UP000184476">
    <property type="component" value="Unassembled WGS sequence"/>
</dbReference>
<dbReference type="Pfam" id="PF18320">
    <property type="entry name" value="Csc2"/>
    <property type="match status" value="1"/>
</dbReference>
<dbReference type="RefSeq" id="WP_073158046.1">
    <property type="nucleotide sequence ID" value="NZ_FQVL01000018.1"/>
</dbReference>
<dbReference type="EMBL" id="FQVL01000018">
    <property type="protein sequence ID" value="SHF37625.1"/>
    <property type="molecule type" value="Genomic_DNA"/>
</dbReference>
<dbReference type="AlphaFoldDB" id="A0A1M5B5A5"/>
<sequence>MTVQVNWKESTLYQLLESHLVSEIPLAPQRKFASIVLLREFSSTAVLTTEGQMLDVEQIRAGREKKELISRVVLQKRKQIAPERRTGRAFNREVGLTTDQCVYLEGMCGECPDCLIYGFAATKGEGSQRSRILTDSGFTIRAYEGIQRSITLNAIHDSHKGGVVGSAFAEREHIRPQVFFPTIETTVDVTPAELIYILRNILTTSRYGAESNRQGTVRNIPVAILFGQTEVMSNLDLTQRIYDQLFKDEDRAQDIPLEREEVQEAALQSLNQAIQSAYLPTKMVYGGELSAFLNDLRALWHDEEGVKQWLQSLQIDHQDYQKRKKAKKK</sequence>
<dbReference type="STRING" id="112248.SAMN05444392_11837"/>
<dbReference type="OrthoDB" id="9779926at2"/>